<dbReference type="GO" id="GO:0003964">
    <property type="term" value="F:RNA-directed DNA polymerase activity"/>
    <property type="evidence" value="ECO:0007669"/>
    <property type="project" value="UniProtKB-KW"/>
</dbReference>
<dbReference type="VEuPathDB" id="FungiDB:PC110_g21244"/>
<dbReference type="GO" id="GO:0004519">
    <property type="term" value="F:endonuclease activity"/>
    <property type="evidence" value="ECO:0007669"/>
    <property type="project" value="UniProtKB-KW"/>
</dbReference>
<evidence type="ECO:0000313" key="9">
    <source>
        <dbReference type="EMBL" id="RAW22315.1"/>
    </source>
</evidence>
<dbReference type="EMBL" id="MJFZ01001352">
    <property type="protein sequence ID" value="RAW22315.1"/>
    <property type="molecule type" value="Genomic_DNA"/>
</dbReference>
<keyword evidence="6" id="KW-0695">RNA-directed DNA polymerase</keyword>
<dbReference type="InterPro" id="IPR050951">
    <property type="entry name" value="Retrovirus_Pol_polyprotein"/>
</dbReference>
<keyword evidence="4" id="KW-0255">Endonuclease</keyword>
<dbReference type="Proteomes" id="UP000251314">
    <property type="component" value="Unassembled WGS sequence"/>
</dbReference>
<organism evidence="9 10">
    <name type="scientific">Phytophthora cactorum</name>
    <dbReference type="NCBI Taxonomy" id="29920"/>
    <lineage>
        <taxon>Eukaryota</taxon>
        <taxon>Sar</taxon>
        <taxon>Stramenopiles</taxon>
        <taxon>Oomycota</taxon>
        <taxon>Peronosporomycetes</taxon>
        <taxon>Peronosporales</taxon>
        <taxon>Peronosporaceae</taxon>
        <taxon>Phytophthora</taxon>
    </lineage>
</organism>
<sequence length="285" mass="32043">MLSHIQNAVRMIQPVYQYDSSVDKARTFWEAFERATEGLAEPLRLNRHEFDLYTDHKALTWVFNETNHSRNAKVARWVMELAQLRLKVYHKPGTAMGHVDGLSRLHSQMIGVLSMANLLNDVEDGRGNPVPVGELHAPNPAAKEARALGDFPGGPTDDHEPPKQLLLTPVDIFGLQQDRFVEEQMRTPWIPALIAFLKNDALALDPQLSTNTILMAPHYSVKNGVLMRKVHLIARAEPAQSLQVPLIPLPFISTLQRHCHSGVLAAHIGVNKTLDKVRKHAYWHG</sequence>
<dbReference type="Pfam" id="PF17921">
    <property type="entry name" value="Integrase_H2C2"/>
    <property type="match status" value="1"/>
</dbReference>
<accession>A0A329RCF0</accession>
<evidence type="ECO:0000259" key="8">
    <source>
        <dbReference type="Pfam" id="PF17921"/>
    </source>
</evidence>
<feature type="domain" description="Reverse transcriptase RNase H-like" evidence="7">
    <location>
        <begin position="45"/>
        <end position="83"/>
    </location>
</feature>
<evidence type="ECO:0000256" key="2">
    <source>
        <dbReference type="ARBA" id="ARBA00022695"/>
    </source>
</evidence>
<comment type="caution">
    <text evidence="9">The sequence shown here is derived from an EMBL/GenBank/DDBJ whole genome shotgun (WGS) entry which is preliminary data.</text>
</comment>
<evidence type="ECO:0000313" key="10">
    <source>
        <dbReference type="Proteomes" id="UP000251314"/>
    </source>
</evidence>
<dbReference type="OrthoDB" id="124182at2759"/>
<evidence type="ECO:0000259" key="7">
    <source>
        <dbReference type="Pfam" id="PF17917"/>
    </source>
</evidence>
<keyword evidence="1" id="KW-0808">Transferase</keyword>
<keyword evidence="10" id="KW-1185">Reference proteome</keyword>
<dbReference type="Pfam" id="PF17917">
    <property type="entry name" value="RT_RNaseH"/>
    <property type="match status" value="1"/>
</dbReference>
<dbReference type="InterPro" id="IPR041373">
    <property type="entry name" value="RT_RNaseH"/>
</dbReference>
<dbReference type="Gene3D" id="1.10.340.70">
    <property type="match status" value="1"/>
</dbReference>
<reference evidence="9 10" key="1">
    <citation type="submission" date="2018-01" db="EMBL/GenBank/DDBJ databases">
        <title>Draft genome of the strawberry crown rot pathogen Phytophthora cactorum.</title>
        <authorList>
            <person name="Armitage A.D."/>
            <person name="Lysoe E."/>
            <person name="Nellist C.F."/>
            <person name="Harrison R.J."/>
            <person name="Brurberg M.B."/>
        </authorList>
    </citation>
    <scope>NUCLEOTIDE SEQUENCE [LARGE SCALE GENOMIC DNA]</scope>
    <source>
        <strain evidence="9 10">10300</strain>
    </source>
</reference>
<evidence type="ECO:0000256" key="6">
    <source>
        <dbReference type="ARBA" id="ARBA00022918"/>
    </source>
</evidence>
<dbReference type="PANTHER" id="PTHR37984">
    <property type="entry name" value="PROTEIN CBG26694"/>
    <property type="match status" value="1"/>
</dbReference>
<dbReference type="AlphaFoldDB" id="A0A329RCF0"/>
<keyword evidence="5" id="KW-0378">Hydrolase</keyword>
<keyword evidence="2" id="KW-0548">Nucleotidyltransferase</keyword>
<gene>
    <name evidence="9" type="ORF">PC110_g21244</name>
</gene>
<evidence type="ECO:0000256" key="5">
    <source>
        <dbReference type="ARBA" id="ARBA00022801"/>
    </source>
</evidence>
<dbReference type="InterPro" id="IPR041588">
    <property type="entry name" value="Integrase_H2C2"/>
</dbReference>
<evidence type="ECO:0000256" key="4">
    <source>
        <dbReference type="ARBA" id="ARBA00022759"/>
    </source>
</evidence>
<dbReference type="PANTHER" id="PTHR37984:SF5">
    <property type="entry name" value="PROTEIN NYNRIN-LIKE"/>
    <property type="match status" value="1"/>
</dbReference>
<evidence type="ECO:0000256" key="1">
    <source>
        <dbReference type="ARBA" id="ARBA00022679"/>
    </source>
</evidence>
<feature type="domain" description="Integrase zinc-binding" evidence="8">
    <location>
        <begin position="252"/>
        <end position="285"/>
    </location>
</feature>
<keyword evidence="3" id="KW-0540">Nuclease</keyword>
<protein>
    <submittedName>
        <fullName evidence="9">Uncharacterized protein</fullName>
    </submittedName>
</protein>
<dbReference type="GO" id="GO:0016787">
    <property type="term" value="F:hydrolase activity"/>
    <property type="evidence" value="ECO:0007669"/>
    <property type="project" value="UniProtKB-KW"/>
</dbReference>
<proteinExistence type="predicted"/>
<name>A0A329RCF0_9STRA</name>
<evidence type="ECO:0000256" key="3">
    <source>
        <dbReference type="ARBA" id="ARBA00022722"/>
    </source>
</evidence>